<evidence type="ECO:0000256" key="1">
    <source>
        <dbReference type="ARBA" id="ARBA00000847"/>
    </source>
</evidence>
<dbReference type="PROSITE" id="PS51462">
    <property type="entry name" value="NUDIX"/>
    <property type="match status" value="1"/>
</dbReference>
<dbReference type="PANTHER" id="PTHR11839:SF18">
    <property type="entry name" value="NUDIX HYDROLASE DOMAIN-CONTAINING PROTEIN"/>
    <property type="match status" value="1"/>
</dbReference>
<dbReference type="HOGENOM" id="CLU_062658_8_0_10"/>
<dbReference type="eggNOG" id="COG0494">
    <property type="taxonomic scope" value="Bacteria"/>
</dbReference>
<comment type="similarity">
    <text evidence="3">Belongs to the Nudix hydrolase family. NudK subfamily.</text>
</comment>
<dbReference type="InterPro" id="IPR000086">
    <property type="entry name" value="NUDIX_hydrolase_dom"/>
</dbReference>
<evidence type="ECO:0000256" key="6">
    <source>
        <dbReference type="ARBA" id="ARBA00032162"/>
    </source>
</evidence>
<gene>
    <name evidence="9" type="ORF">Mucpa_2646</name>
</gene>
<feature type="domain" description="Nudix hydrolase" evidence="8">
    <location>
        <begin position="46"/>
        <end position="177"/>
    </location>
</feature>
<evidence type="ECO:0000256" key="4">
    <source>
        <dbReference type="ARBA" id="ARBA00016377"/>
    </source>
</evidence>
<protein>
    <recommendedName>
        <fullName evidence="4">GDP-mannose pyrophosphatase</fullName>
    </recommendedName>
    <alternativeName>
        <fullName evidence="6">GDP-mannose hydrolase</fullName>
    </alternativeName>
    <alternativeName>
        <fullName evidence="7">GDPMK</fullName>
    </alternativeName>
</protein>
<evidence type="ECO:0000259" key="8">
    <source>
        <dbReference type="PROSITE" id="PS51462"/>
    </source>
</evidence>
<dbReference type="Pfam" id="PF00293">
    <property type="entry name" value="NUDIX"/>
    <property type="match status" value="1"/>
</dbReference>
<evidence type="ECO:0000313" key="10">
    <source>
        <dbReference type="Proteomes" id="UP000002774"/>
    </source>
</evidence>
<reference evidence="9" key="1">
    <citation type="submission" date="2011-09" db="EMBL/GenBank/DDBJ databases">
        <title>The permanent draft genome of Mucilaginibacter paludis DSM 18603.</title>
        <authorList>
            <consortium name="US DOE Joint Genome Institute (JGI-PGF)"/>
            <person name="Lucas S."/>
            <person name="Han J."/>
            <person name="Lapidus A."/>
            <person name="Bruce D."/>
            <person name="Goodwin L."/>
            <person name="Pitluck S."/>
            <person name="Peters L."/>
            <person name="Kyrpides N."/>
            <person name="Mavromatis K."/>
            <person name="Ivanova N."/>
            <person name="Mikhailova N."/>
            <person name="Held B."/>
            <person name="Detter J.C."/>
            <person name="Tapia R."/>
            <person name="Han C."/>
            <person name="Land M."/>
            <person name="Hauser L."/>
            <person name="Markowitz V."/>
            <person name="Cheng J.-F."/>
            <person name="Hugenholtz P."/>
            <person name="Woyke T."/>
            <person name="Wu D."/>
            <person name="Tindall B."/>
            <person name="Brambilla E."/>
            <person name="Klenk H.-P."/>
            <person name="Eisen J.A."/>
        </authorList>
    </citation>
    <scope>NUCLEOTIDE SEQUENCE [LARGE SCALE GENOMIC DNA]</scope>
    <source>
        <strain evidence="9">DSM 18603</strain>
    </source>
</reference>
<dbReference type="OrthoDB" id="9806150at2"/>
<evidence type="ECO:0000313" key="9">
    <source>
        <dbReference type="EMBL" id="EHQ26760.1"/>
    </source>
</evidence>
<dbReference type="EMBL" id="CM001403">
    <property type="protein sequence ID" value="EHQ26760.1"/>
    <property type="molecule type" value="Genomic_DNA"/>
</dbReference>
<dbReference type="AlphaFoldDB" id="H1Y4H6"/>
<dbReference type="Gene3D" id="3.90.79.10">
    <property type="entry name" value="Nucleoside Triphosphate Pyrophosphohydrolase"/>
    <property type="match status" value="1"/>
</dbReference>
<evidence type="ECO:0000256" key="3">
    <source>
        <dbReference type="ARBA" id="ARBA00007275"/>
    </source>
</evidence>
<sequence length="191" mass="21319">MTTNGEIKRWIVLEEEDVSPSPWFPILRHKVQLQNGHIIDDYFFSPLGDVVMIIALNSKHEVALVKQYKHGLSDILLEIPGGMQQKGKSVIDSALNELEEETGIKVTADDLIPLGKLANNTTKTKQVTYGYIVFNAEVNTVQKFDVTECIEVVKVPATKVLQMVKDGEIWTVDSSAFILKAALMYPEVFGV</sequence>
<dbReference type="GO" id="GO:0006753">
    <property type="term" value="P:nucleoside phosphate metabolic process"/>
    <property type="evidence" value="ECO:0007669"/>
    <property type="project" value="TreeGrafter"/>
</dbReference>
<proteinExistence type="inferred from homology"/>
<name>H1Y4H6_9SPHI</name>
<dbReference type="PANTHER" id="PTHR11839">
    <property type="entry name" value="UDP/ADP-SUGAR PYROPHOSPHATASE"/>
    <property type="match status" value="1"/>
</dbReference>
<comment type="cofactor">
    <cofactor evidence="2">
        <name>Mg(2+)</name>
        <dbReference type="ChEBI" id="CHEBI:18420"/>
    </cofactor>
</comment>
<evidence type="ECO:0000256" key="5">
    <source>
        <dbReference type="ARBA" id="ARBA00022801"/>
    </source>
</evidence>
<dbReference type="GO" id="GO:0016787">
    <property type="term" value="F:hydrolase activity"/>
    <property type="evidence" value="ECO:0007669"/>
    <property type="project" value="UniProtKB-KW"/>
</dbReference>
<accession>H1Y4H6</accession>
<dbReference type="SUPFAM" id="SSF55811">
    <property type="entry name" value="Nudix"/>
    <property type="match status" value="1"/>
</dbReference>
<dbReference type="InterPro" id="IPR015797">
    <property type="entry name" value="NUDIX_hydrolase-like_dom_sf"/>
</dbReference>
<evidence type="ECO:0000256" key="7">
    <source>
        <dbReference type="ARBA" id="ARBA00032272"/>
    </source>
</evidence>
<dbReference type="GO" id="GO:0019693">
    <property type="term" value="P:ribose phosphate metabolic process"/>
    <property type="evidence" value="ECO:0007669"/>
    <property type="project" value="TreeGrafter"/>
</dbReference>
<dbReference type="RefSeq" id="WP_008506935.1">
    <property type="nucleotide sequence ID" value="NZ_CM001403.1"/>
</dbReference>
<organism evidence="9 10">
    <name type="scientific">Mucilaginibacter paludis DSM 18603</name>
    <dbReference type="NCBI Taxonomy" id="714943"/>
    <lineage>
        <taxon>Bacteria</taxon>
        <taxon>Pseudomonadati</taxon>
        <taxon>Bacteroidota</taxon>
        <taxon>Sphingobacteriia</taxon>
        <taxon>Sphingobacteriales</taxon>
        <taxon>Sphingobacteriaceae</taxon>
        <taxon>Mucilaginibacter</taxon>
    </lineage>
</organism>
<dbReference type="STRING" id="714943.Mucpa_2646"/>
<keyword evidence="10" id="KW-1185">Reference proteome</keyword>
<dbReference type="Proteomes" id="UP000002774">
    <property type="component" value="Chromosome"/>
</dbReference>
<evidence type="ECO:0000256" key="2">
    <source>
        <dbReference type="ARBA" id="ARBA00001946"/>
    </source>
</evidence>
<dbReference type="GO" id="GO:0005829">
    <property type="term" value="C:cytosol"/>
    <property type="evidence" value="ECO:0007669"/>
    <property type="project" value="TreeGrafter"/>
</dbReference>
<dbReference type="CDD" id="cd03424">
    <property type="entry name" value="NUDIX_ADPRase_Nudt5_UGPPase_Nudt14"/>
    <property type="match status" value="1"/>
</dbReference>
<keyword evidence="5 9" id="KW-0378">Hydrolase</keyword>
<comment type="catalytic activity">
    <reaction evidence="1">
        <text>GDP-alpha-D-mannose + H2O = alpha-D-mannose 1-phosphate + GMP + 2 H(+)</text>
        <dbReference type="Rhea" id="RHEA:27978"/>
        <dbReference type="ChEBI" id="CHEBI:15377"/>
        <dbReference type="ChEBI" id="CHEBI:15378"/>
        <dbReference type="ChEBI" id="CHEBI:57527"/>
        <dbReference type="ChEBI" id="CHEBI:58115"/>
        <dbReference type="ChEBI" id="CHEBI:58409"/>
    </reaction>
</comment>